<accession>A0A2U8GRI0</accession>
<reference evidence="1 2" key="1">
    <citation type="submission" date="2017-06" db="EMBL/GenBank/DDBJ databases">
        <title>Azoarcus.</title>
        <authorList>
            <person name="Woo J.-H."/>
            <person name="Kim H.-S."/>
        </authorList>
    </citation>
    <scope>NUCLEOTIDE SEQUENCE [LARGE SCALE GENOMIC DNA]</scope>
    <source>
        <strain evidence="1 2">TSPY31</strain>
    </source>
</reference>
<dbReference type="Pfam" id="PF22491">
    <property type="entry name" value="DUF6988"/>
    <property type="match status" value="1"/>
</dbReference>
<keyword evidence="2" id="KW-1185">Reference proteome</keyword>
<protein>
    <submittedName>
        <fullName evidence="1">Uncharacterized protein</fullName>
    </submittedName>
</protein>
<dbReference type="AlphaFoldDB" id="A0A2U8GRI0"/>
<evidence type="ECO:0000313" key="1">
    <source>
        <dbReference type="EMBL" id="AWI75105.1"/>
    </source>
</evidence>
<dbReference type="InterPro" id="IPR054257">
    <property type="entry name" value="DUF6988"/>
</dbReference>
<name>A0A2U8GRI0_9RHOO</name>
<dbReference type="RefSeq" id="WP_108948813.1">
    <property type="nucleotide sequence ID" value="NZ_CP022187.1"/>
</dbReference>
<dbReference type="EMBL" id="CP022187">
    <property type="protein sequence ID" value="AWI75105.1"/>
    <property type="molecule type" value="Genomic_DNA"/>
</dbReference>
<dbReference type="Proteomes" id="UP000244930">
    <property type="component" value="Chromosome"/>
</dbReference>
<organism evidence="1 2">
    <name type="scientific">Parazoarcus communis</name>
    <dbReference type="NCBI Taxonomy" id="41977"/>
    <lineage>
        <taxon>Bacteria</taxon>
        <taxon>Pseudomonadati</taxon>
        <taxon>Pseudomonadota</taxon>
        <taxon>Betaproteobacteria</taxon>
        <taxon>Rhodocyclales</taxon>
        <taxon>Zoogloeaceae</taxon>
        <taxon>Parazoarcus</taxon>
    </lineage>
</organism>
<gene>
    <name evidence="1" type="ORF">CEW83_07640</name>
</gene>
<sequence length="215" mass="23618">MTEKALNHLLDRTAEFHEAVHQHVGELLPVPEPRFLTAFQSGLLSLEHALSAFMLFQHGLCPSAIALARPQYESLVRGVWLLHAASDLWVNKLSEPLSLESAKRANEGLGLADMLKELEAAPSAPAGIVAQLREYKEVAWKAMNSYTHGGLHPISRTLTGYPPQLIYDVVRNSNAVVALTAQLQSVLTGQPANMEPVRQIHETYKDVLPIVHSPA</sequence>
<dbReference type="KEGG" id="acom:CEW83_07640"/>
<evidence type="ECO:0000313" key="2">
    <source>
        <dbReference type="Proteomes" id="UP000244930"/>
    </source>
</evidence>
<proteinExistence type="predicted"/>